<feature type="transmembrane region" description="Helical" evidence="7">
    <location>
        <begin position="57"/>
        <end position="74"/>
    </location>
</feature>
<dbReference type="AlphaFoldDB" id="A0A291TCA1"/>
<feature type="transmembrane region" description="Helical" evidence="7">
    <location>
        <begin position="273"/>
        <end position="297"/>
    </location>
</feature>
<dbReference type="SUPFAM" id="SSF52540">
    <property type="entry name" value="P-loop containing nucleoside triphosphate hydrolases"/>
    <property type="match status" value="1"/>
</dbReference>
<dbReference type="Pfam" id="PF00005">
    <property type="entry name" value="ABC_tran"/>
    <property type="match status" value="1"/>
</dbReference>
<dbReference type="Gene3D" id="1.20.1560.10">
    <property type="entry name" value="ABC transporter type 1, transmembrane domain"/>
    <property type="match status" value="1"/>
</dbReference>
<evidence type="ECO:0000256" key="2">
    <source>
        <dbReference type="ARBA" id="ARBA00022692"/>
    </source>
</evidence>
<dbReference type="InterPro" id="IPR003593">
    <property type="entry name" value="AAA+_ATPase"/>
</dbReference>
<evidence type="ECO:0000256" key="5">
    <source>
        <dbReference type="ARBA" id="ARBA00022989"/>
    </source>
</evidence>
<proteinExistence type="predicted"/>
<organism evidence="10 11">
    <name type="scientific">Faecalibacterium prausnitzii</name>
    <dbReference type="NCBI Taxonomy" id="853"/>
    <lineage>
        <taxon>Bacteria</taxon>
        <taxon>Bacillati</taxon>
        <taxon>Bacillota</taxon>
        <taxon>Clostridia</taxon>
        <taxon>Eubacteriales</taxon>
        <taxon>Oscillospiraceae</taxon>
        <taxon>Faecalibacterium</taxon>
    </lineage>
</organism>
<dbReference type="SMART" id="SM00382">
    <property type="entry name" value="AAA"/>
    <property type="match status" value="1"/>
</dbReference>
<dbReference type="PANTHER" id="PTHR24221:SF397">
    <property type="entry name" value="ABC TRANSPORTER, ATP-BINDING TRANSMEMBRANE PROTEIN"/>
    <property type="match status" value="1"/>
</dbReference>
<dbReference type="InterPro" id="IPR017871">
    <property type="entry name" value="ABC_transporter-like_CS"/>
</dbReference>
<evidence type="ECO:0000256" key="7">
    <source>
        <dbReference type="SAM" id="Phobius"/>
    </source>
</evidence>
<dbReference type="InterPro" id="IPR036640">
    <property type="entry name" value="ABC1_TM_sf"/>
</dbReference>
<keyword evidence="4 10" id="KW-0067">ATP-binding</keyword>
<dbReference type="PROSITE" id="PS50929">
    <property type="entry name" value="ABC_TM1F"/>
    <property type="match status" value="1"/>
</dbReference>
<feature type="transmembrane region" description="Helical" evidence="7">
    <location>
        <begin position="157"/>
        <end position="177"/>
    </location>
</feature>
<evidence type="ECO:0000313" key="11">
    <source>
        <dbReference type="Proteomes" id="UP000223709"/>
    </source>
</evidence>
<dbReference type="Gene3D" id="3.40.50.300">
    <property type="entry name" value="P-loop containing nucleotide triphosphate hydrolases"/>
    <property type="match status" value="1"/>
</dbReference>
<feature type="domain" description="ABC transporter" evidence="8">
    <location>
        <begin position="331"/>
        <end position="565"/>
    </location>
</feature>
<dbReference type="PANTHER" id="PTHR24221">
    <property type="entry name" value="ATP-BINDING CASSETTE SUB-FAMILY B"/>
    <property type="match status" value="1"/>
</dbReference>
<evidence type="ECO:0000256" key="1">
    <source>
        <dbReference type="ARBA" id="ARBA00004651"/>
    </source>
</evidence>
<dbReference type="InterPro" id="IPR011527">
    <property type="entry name" value="ABC1_TM_dom"/>
</dbReference>
<dbReference type="GO" id="GO:0005886">
    <property type="term" value="C:plasma membrane"/>
    <property type="evidence" value="ECO:0007669"/>
    <property type="project" value="UniProtKB-SubCell"/>
</dbReference>
<dbReference type="FunFam" id="3.40.50.300:FF:001443">
    <property type="entry name" value="ABC transporter, ATP-binding protein"/>
    <property type="match status" value="1"/>
</dbReference>
<comment type="subcellular location">
    <subcellularLocation>
        <location evidence="1">Cell membrane</location>
        <topology evidence="1">Multi-pass membrane protein</topology>
    </subcellularLocation>
</comment>
<gene>
    <name evidence="10" type="ORF">CRH10_10910</name>
</gene>
<dbReference type="InterPro" id="IPR003439">
    <property type="entry name" value="ABC_transporter-like_ATP-bd"/>
</dbReference>
<evidence type="ECO:0000259" key="8">
    <source>
        <dbReference type="PROSITE" id="PS50893"/>
    </source>
</evidence>
<keyword evidence="2 7" id="KW-0812">Transmembrane</keyword>
<evidence type="ECO:0000256" key="3">
    <source>
        <dbReference type="ARBA" id="ARBA00022741"/>
    </source>
</evidence>
<dbReference type="Pfam" id="PF00664">
    <property type="entry name" value="ABC_membrane"/>
    <property type="match status" value="1"/>
</dbReference>
<dbReference type="GO" id="GO:0016887">
    <property type="term" value="F:ATP hydrolysis activity"/>
    <property type="evidence" value="ECO:0007669"/>
    <property type="project" value="InterPro"/>
</dbReference>
<dbReference type="Proteomes" id="UP000223709">
    <property type="component" value="Chromosome"/>
</dbReference>
<feature type="transmembrane region" description="Helical" evidence="7">
    <location>
        <begin position="244"/>
        <end position="267"/>
    </location>
</feature>
<evidence type="ECO:0000313" key="10">
    <source>
        <dbReference type="EMBL" id="ATL90772.1"/>
    </source>
</evidence>
<dbReference type="GO" id="GO:0005524">
    <property type="term" value="F:ATP binding"/>
    <property type="evidence" value="ECO:0007669"/>
    <property type="project" value="UniProtKB-KW"/>
</dbReference>
<dbReference type="PROSITE" id="PS00211">
    <property type="entry name" value="ABC_TRANSPORTER_1"/>
    <property type="match status" value="1"/>
</dbReference>
<dbReference type="EMBL" id="CP023819">
    <property type="protein sequence ID" value="ATL90772.1"/>
    <property type="molecule type" value="Genomic_DNA"/>
</dbReference>
<evidence type="ECO:0000256" key="4">
    <source>
        <dbReference type="ARBA" id="ARBA00022840"/>
    </source>
</evidence>
<keyword evidence="6 7" id="KW-0472">Membrane</keyword>
<evidence type="ECO:0000256" key="6">
    <source>
        <dbReference type="ARBA" id="ARBA00023136"/>
    </source>
</evidence>
<keyword evidence="5 7" id="KW-1133">Transmembrane helix</keyword>
<dbReference type="InterPro" id="IPR039421">
    <property type="entry name" value="Type_1_exporter"/>
</dbReference>
<dbReference type="SUPFAM" id="SSF90123">
    <property type="entry name" value="ABC transporter transmembrane region"/>
    <property type="match status" value="1"/>
</dbReference>
<feature type="transmembrane region" description="Helical" evidence="7">
    <location>
        <begin position="130"/>
        <end position="151"/>
    </location>
</feature>
<feature type="domain" description="ABC transmembrane type-1" evidence="9">
    <location>
        <begin position="24"/>
        <end position="300"/>
    </location>
</feature>
<dbReference type="InterPro" id="IPR027417">
    <property type="entry name" value="P-loop_NTPase"/>
</dbReference>
<dbReference type="PROSITE" id="PS50893">
    <property type="entry name" value="ABC_TRANSPORTER_2"/>
    <property type="match status" value="1"/>
</dbReference>
<name>A0A291TCA1_9FIRM</name>
<reference evidence="10 11" key="1">
    <citation type="submission" date="2017-10" db="EMBL/GenBank/DDBJ databases">
        <title>Complete Genome Sequence of Faecalibacterium prausnitzii isolated from the gut of healthy adult Indian.</title>
        <authorList>
            <person name="Bag S."/>
            <person name="Ghosh T.S."/>
            <person name="Das B."/>
        </authorList>
    </citation>
    <scope>NUCLEOTIDE SEQUENCE [LARGE SCALE GENOMIC DNA]</scope>
    <source>
        <strain evidence="10 11">Indica</strain>
    </source>
</reference>
<accession>A0A291TCA1</accession>
<evidence type="ECO:0000259" key="9">
    <source>
        <dbReference type="PROSITE" id="PS50929"/>
    </source>
</evidence>
<sequence>MMKTYLKRAFQLSDSGVKGLAKSIWSFFLYYVSFVPPMICVFLFADRLLNGNTGKPVVYLLFMLAATLVMYLVINYNYKTTYDETYQESANLRIDLAEQLSKLPLSYFSKHNLSDLAQTIMADVASIEHAFANAVANSIGFAIYFLVISVALLIMNWKLGLCVLLPVLTSASVLFLTKKLQVRDVNKHYDKLRDISESFQNAIELNQEIKSYGLKEKVEAQMDQQLDESENLQWKAQITQTIPVTIGQTLSILPIGITATVGLSMLASGQVSILILLGYIIMAAKLSGAMGGVLLYLTEIFYLDARIARIGEIKNHELQGGEKAVLSDFNVEIKDVCFSYQKDTQVIRHASFTAEQGQVTALVGPSGCGKTTMLKLISRLYDADSGTVQIGGTDIREIHTDSLFKYVSIVFQEVILFNTSIMENIRLGRLDASDEEVIRAAKLAGCNEFVSRLPDTYQTIIGENGAKLSGGERQRLSIARAILKDAPIIILDEIAASLDVETEVQIQTGLNHLIQGKTVIVISHRLKSIENADKIVVMKAGTVEACGKHAHLLKQSPTYRKMIEKSNLAEKFNY</sequence>
<feature type="transmembrane region" description="Helical" evidence="7">
    <location>
        <begin position="27"/>
        <end position="45"/>
    </location>
</feature>
<keyword evidence="3" id="KW-0547">Nucleotide-binding</keyword>
<dbReference type="GO" id="GO:0140359">
    <property type="term" value="F:ABC-type transporter activity"/>
    <property type="evidence" value="ECO:0007669"/>
    <property type="project" value="InterPro"/>
</dbReference>
<protein>
    <submittedName>
        <fullName evidence="10">ABC transporter ATP-binding protein</fullName>
    </submittedName>
</protein>
<dbReference type="GO" id="GO:0034040">
    <property type="term" value="F:ATPase-coupled lipid transmembrane transporter activity"/>
    <property type="evidence" value="ECO:0007669"/>
    <property type="project" value="TreeGrafter"/>
</dbReference>